<keyword evidence="3" id="KW-0732">Signal</keyword>
<organism evidence="5 6">
    <name type="scientific">Coemansia biformis</name>
    <dbReference type="NCBI Taxonomy" id="1286918"/>
    <lineage>
        <taxon>Eukaryota</taxon>
        <taxon>Fungi</taxon>
        <taxon>Fungi incertae sedis</taxon>
        <taxon>Zoopagomycota</taxon>
        <taxon>Kickxellomycotina</taxon>
        <taxon>Kickxellomycetes</taxon>
        <taxon>Kickxellales</taxon>
        <taxon>Kickxellaceae</taxon>
        <taxon>Coemansia</taxon>
    </lineage>
</organism>
<dbReference type="OrthoDB" id="423498at2759"/>
<feature type="domain" description="SMP-30/Gluconolactonase/LRE-like region" evidence="4">
    <location>
        <begin position="45"/>
        <end position="300"/>
    </location>
</feature>
<keyword evidence="6" id="KW-1185">Reference proteome</keyword>
<evidence type="ECO:0000313" key="6">
    <source>
        <dbReference type="Proteomes" id="UP001143981"/>
    </source>
</evidence>
<gene>
    <name evidence="5" type="ORF">LPJ61_003421</name>
</gene>
<evidence type="ECO:0000256" key="3">
    <source>
        <dbReference type="SAM" id="SignalP"/>
    </source>
</evidence>
<feature type="chain" id="PRO_5040815210" description="SMP-30/Gluconolactonase/LRE-like region domain-containing protein" evidence="3">
    <location>
        <begin position="17"/>
        <end position="351"/>
    </location>
</feature>
<sequence>MKIVLALALLGASALAATELQASPFIAAADSRFGATIEGAAVDRAGSIYAVDFDSSAAQAGLVTGKQRLLFKAPGADALVNGIRFATDKLGAEEAYVVDAAQHQVYRLTGRQGADGTFAGANVFCKDSAMLQPNDIAIAPSSGRIFLSGMNYTSDSVVGNGDLWTCDPTGAAQRLGQFHRTNGIEVSPDETRLYLSEAENKGGAVVANRVLAFDLDPASGAVANKRVFVDFGKLDSTAAADIDGMRTDVNGNLYVTRNGIGKVAVFDPSGQLTAYITTPSIDSVTNLEFGGPKGTDLFIVGKCKADGTKGCVDVYHGTAVGNAFHDLGSSSGAGSVPPAGCGKTGGRRRRR</sequence>
<dbReference type="Gene3D" id="2.120.10.30">
    <property type="entry name" value="TolB, C-terminal domain"/>
    <property type="match status" value="1"/>
</dbReference>
<comment type="caution">
    <text evidence="5">The sequence shown here is derived from an EMBL/GenBank/DDBJ whole genome shotgun (WGS) entry which is preliminary data.</text>
</comment>
<accession>A0A9W7YCW7</accession>
<feature type="signal peptide" evidence="3">
    <location>
        <begin position="1"/>
        <end position="16"/>
    </location>
</feature>
<dbReference type="AlphaFoldDB" id="A0A9W7YCW7"/>
<dbReference type="GO" id="GO:0016787">
    <property type="term" value="F:hydrolase activity"/>
    <property type="evidence" value="ECO:0007669"/>
    <property type="project" value="UniProtKB-KW"/>
</dbReference>
<keyword evidence="1" id="KW-0378">Hydrolase</keyword>
<dbReference type="InterPro" id="IPR011042">
    <property type="entry name" value="6-blade_b-propeller_TolB-like"/>
</dbReference>
<protein>
    <recommendedName>
        <fullName evidence="4">SMP-30/Gluconolactonase/LRE-like region domain-containing protein</fullName>
    </recommendedName>
</protein>
<evidence type="ECO:0000256" key="2">
    <source>
        <dbReference type="SAM" id="MobiDB-lite"/>
    </source>
</evidence>
<dbReference type="Proteomes" id="UP001143981">
    <property type="component" value="Unassembled WGS sequence"/>
</dbReference>
<dbReference type="InterPro" id="IPR051262">
    <property type="entry name" value="SMP-30/CGR1_Lactonase"/>
</dbReference>
<dbReference type="PANTHER" id="PTHR47572:SF4">
    <property type="entry name" value="LACTONASE DRP35"/>
    <property type="match status" value="1"/>
</dbReference>
<dbReference type="EMBL" id="JANBOI010000576">
    <property type="protein sequence ID" value="KAJ1729649.1"/>
    <property type="molecule type" value="Genomic_DNA"/>
</dbReference>
<dbReference type="Pfam" id="PF08450">
    <property type="entry name" value="SGL"/>
    <property type="match status" value="1"/>
</dbReference>
<evidence type="ECO:0000313" key="5">
    <source>
        <dbReference type="EMBL" id="KAJ1729649.1"/>
    </source>
</evidence>
<proteinExistence type="predicted"/>
<name>A0A9W7YCW7_9FUNG</name>
<dbReference type="SUPFAM" id="SSF63829">
    <property type="entry name" value="Calcium-dependent phosphotriesterase"/>
    <property type="match status" value="1"/>
</dbReference>
<evidence type="ECO:0000259" key="4">
    <source>
        <dbReference type="Pfam" id="PF08450"/>
    </source>
</evidence>
<evidence type="ECO:0000256" key="1">
    <source>
        <dbReference type="ARBA" id="ARBA00022801"/>
    </source>
</evidence>
<dbReference type="InterPro" id="IPR013658">
    <property type="entry name" value="SGL"/>
</dbReference>
<reference evidence="5" key="1">
    <citation type="submission" date="2022-07" db="EMBL/GenBank/DDBJ databases">
        <title>Phylogenomic reconstructions and comparative analyses of Kickxellomycotina fungi.</title>
        <authorList>
            <person name="Reynolds N.K."/>
            <person name="Stajich J.E."/>
            <person name="Barry K."/>
            <person name="Grigoriev I.V."/>
            <person name="Crous P."/>
            <person name="Smith M.E."/>
        </authorList>
    </citation>
    <scope>NUCLEOTIDE SEQUENCE</scope>
    <source>
        <strain evidence="5">BCRC 34381</strain>
    </source>
</reference>
<dbReference type="PANTHER" id="PTHR47572">
    <property type="entry name" value="LIPOPROTEIN-RELATED"/>
    <property type="match status" value="1"/>
</dbReference>
<feature type="region of interest" description="Disordered" evidence="2">
    <location>
        <begin position="332"/>
        <end position="351"/>
    </location>
</feature>